<proteinExistence type="predicted"/>
<reference evidence="1 2" key="1">
    <citation type="submission" date="2021-10" db="EMBL/GenBank/DDBJ databases">
        <title>Streptomyces sp. strain SMC 277, a novel streptomycete isolated from soil.</title>
        <authorList>
            <person name="Chanama M."/>
        </authorList>
    </citation>
    <scope>NUCLEOTIDE SEQUENCE [LARGE SCALE GENOMIC DNA]</scope>
    <source>
        <strain evidence="1 2">SMC 277</strain>
    </source>
</reference>
<accession>A0ABS8BAD2</accession>
<dbReference type="Proteomes" id="UP001199054">
    <property type="component" value="Unassembled WGS sequence"/>
</dbReference>
<name>A0ABS8BAD2_9ACTN</name>
<evidence type="ECO:0000313" key="1">
    <source>
        <dbReference type="EMBL" id="MCB5181559.1"/>
    </source>
</evidence>
<comment type="caution">
    <text evidence="1">The sequence shown here is derived from an EMBL/GenBank/DDBJ whole genome shotgun (WGS) entry which is preliminary data.</text>
</comment>
<keyword evidence="2" id="KW-1185">Reference proteome</keyword>
<dbReference type="EMBL" id="JAJAUY010000079">
    <property type="protein sequence ID" value="MCB5181559.1"/>
    <property type="molecule type" value="Genomic_DNA"/>
</dbReference>
<dbReference type="RefSeq" id="WP_226728641.1">
    <property type="nucleotide sequence ID" value="NZ_JAJAUY010000079.1"/>
</dbReference>
<protein>
    <submittedName>
        <fullName evidence="1">Uncharacterized protein</fullName>
    </submittedName>
</protein>
<sequence length="130" mass="13708">MDARTLARYSLGVVRLVNGVAALAAPQVVARSLGADVRQPALAHVMRMFGIRTVFIGAELLLLKDPQRIAEALRTATVIHTSDTLSAATAGRCGTLPPRAAKIATTISAVNVLLSLLAQWPCGEARHGRC</sequence>
<organism evidence="1 2">
    <name type="scientific">Streptomyces antimicrobicus</name>
    <dbReference type="NCBI Taxonomy" id="2883108"/>
    <lineage>
        <taxon>Bacteria</taxon>
        <taxon>Bacillati</taxon>
        <taxon>Actinomycetota</taxon>
        <taxon>Actinomycetes</taxon>
        <taxon>Kitasatosporales</taxon>
        <taxon>Streptomycetaceae</taxon>
        <taxon>Streptomyces</taxon>
    </lineage>
</organism>
<gene>
    <name evidence="1" type="ORF">LG632_19485</name>
</gene>
<evidence type="ECO:0000313" key="2">
    <source>
        <dbReference type="Proteomes" id="UP001199054"/>
    </source>
</evidence>